<dbReference type="RefSeq" id="WP_013032743.1">
    <property type="nucleotide sequence ID" value="NC_013960.1"/>
</dbReference>
<organism evidence="2 3">
    <name type="scientific">Nitrosococcus halophilus (strain Nc4)</name>
    <dbReference type="NCBI Taxonomy" id="472759"/>
    <lineage>
        <taxon>Bacteria</taxon>
        <taxon>Pseudomonadati</taxon>
        <taxon>Pseudomonadota</taxon>
        <taxon>Gammaproteobacteria</taxon>
        <taxon>Chromatiales</taxon>
        <taxon>Chromatiaceae</taxon>
        <taxon>Nitrosococcus</taxon>
    </lineage>
</organism>
<dbReference type="eggNOG" id="COG3571">
    <property type="taxonomic scope" value="Bacteria"/>
</dbReference>
<evidence type="ECO:0000313" key="3">
    <source>
        <dbReference type="Proteomes" id="UP000001844"/>
    </source>
</evidence>
<dbReference type="SUPFAM" id="SSF53474">
    <property type="entry name" value="alpha/beta-Hydrolases"/>
    <property type="match status" value="1"/>
</dbReference>
<feature type="domain" description="KANL3/Tex30 alpha/beta hydrolase-like" evidence="1">
    <location>
        <begin position="17"/>
        <end position="212"/>
    </location>
</feature>
<dbReference type="InterPro" id="IPR029058">
    <property type="entry name" value="AB_hydrolase_fold"/>
</dbReference>
<dbReference type="KEGG" id="nhl:Nhal_1732"/>
<dbReference type="GO" id="GO:0016787">
    <property type="term" value="F:hydrolase activity"/>
    <property type="evidence" value="ECO:0007669"/>
    <property type="project" value="UniProtKB-KW"/>
</dbReference>
<dbReference type="Pfam" id="PF20408">
    <property type="entry name" value="Abhydrolase_11"/>
    <property type="match status" value="1"/>
</dbReference>
<evidence type="ECO:0000259" key="1">
    <source>
        <dbReference type="Pfam" id="PF20408"/>
    </source>
</evidence>
<dbReference type="STRING" id="472759.Nhal_1732"/>
<dbReference type="InterPro" id="IPR026555">
    <property type="entry name" value="NSL3/Tex30"/>
</dbReference>
<dbReference type="AlphaFoldDB" id="D5C2J7"/>
<dbReference type="Proteomes" id="UP000001844">
    <property type="component" value="Chromosome"/>
</dbReference>
<dbReference type="ESTHER" id="nithn-d5c2j7">
    <property type="family name" value="NLS3-Tex30"/>
</dbReference>
<dbReference type="Gene3D" id="3.40.50.1820">
    <property type="entry name" value="alpha/beta hydrolase"/>
    <property type="match status" value="1"/>
</dbReference>
<reference evidence="3" key="1">
    <citation type="submission" date="2010-04" db="EMBL/GenBank/DDBJ databases">
        <title>Complete genome sequence of Nitrosococcus halophilus Nc4, a salt-adapted, aerobic obligate ammonia-oxidizing sulfur purple bacterium.</title>
        <authorList>
            <consortium name="US DOE Joint Genome Institute"/>
            <person name="Campbell M.A."/>
            <person name="Malfatti S.A."/>
            <person name="Chain P.S.G."/>
            <person name="Heidelberg J.F."/>
            <person name="Ward B.B."/>
            <person name="Klotz M.G."/>
        </authorList>
    </citation>
    <scope>NUCLEOTIDE SEQUENCE [LARGE SCALE GENOMIC DNA]</scope>
    <source>
        <strain evidence="3">Nc4</strain>
    </source>
</reference>
<dbReference type="InterPro" id="IPR046879">
    <property type="entry name" value="KANL3/Tex30_Abhydrolase"/>
</dbReference>
<dbReference type="PANTHER" id="PTHR13136">
    <property type="entry name" value="TESTIS DEVELOPMENT PROTEIN PRTD"/>
    <property type="match status" value="1"/>
</dbReference>
<proteinExistence type="predicted"/>
<protein>
    <submittedName>
        <fullName evidence="2">Hydrolase protein</fullName>
    </submittedName>
</protein>
<keyword evidence="3" id="KW-1185">Reference proteome</keyword>
<dbReference type="PANTHER" id="PTHR13136:SF11">
    <property type="entry name" value="TESTIS-EXPRESSED PROTEIN 30"/>
    <property type="match status" value="1"/>
</dbReference>
<dbReference type="OrthoDB" id="652634at2"/>
<accession>D5C2J7</accession>
<dbReference type="HOGENOM" id="CLU_072792_1_2_6"/>
<keyword evidence="2" id="KW-0378">Hydrolase</keyword>
<sequence length="217" mass="23762">METSKLLWTGPKEAAWTLLLAHGAGVGMDSPFMVAFAEDLAAQGKSIGGLRVARFEFPYMQARHQGKKKPPDREPVLLETWRCMITSMVDGGCPRQRLLIGGKSLGGRMASLIADEQGVAGLICLGYPFHPPGKPQQLRTPHLQALKTPTLICQGTRDPFGKATEVTHYGLSEAIQIYWVDDGDHSFKPRKASGRTETENWEAAMAAIIDFIAKRSS</sequence>
<gene>
    <name evidence="2" type="ordered locus">Nhal_1732</name>
</gene>
<dbReference type="EMBL" id="CP001798">
    <property type="protein sequence ID" value="ADE14856.1"/>
    <property type="molecule type" value="Genomic_DNA"/>
</dbReference>
<name>D5C2J7_NITHN</name>
<evidence type="ECO:0000313" key="2">
    <source>
        <dbReference type="EMBL" id="ADE14856.1"/>
    </source>
</evidence>